<dbReference type="CDD" id="cd00267">
    <property type="entry name" value="ABC_ATPase"/>
    <property type="match status" value="1"/>
</dbReference>
<evidence type="ECO:0000313" key="2">
    <source>
        <dbReference type="EMBL" id="TKC10692.1"/>
    </source>
</evidence>
<evidence type="ECO:0000259" key="1">
    <source>
        <dbReference type="Pfam" id="PF13175"/>
    </source>
</evidence>
<protein>
    <recommendedName>
        <fullName evidence="1">Endonuclease GajA/Old nuclease/RecF-like AAA domain-containing protein</fullName>
    </recommendedName>
</protein>
<dbReference type="InterPro" id="IPR051396">
    <property type="entry name" value="Bact_Antivir_Def_Nuclease"/>
</dbReference>
<organism evidence="2 3">
    <name type="scientific">Pedobacter polaris</name>
    <dbReference type="NCBI Taxonomy" id="2571273"/>
    <lineage>
        <taxon>Bacteria</taxon>
        <taxon>Pseudomonadati</taxon>
        <taxon>Bacteroidota</taxon>
        <taxon>Sphingobacteriia</taxon>
        <taxon>Sphingobacteriales</taxon>
        <taxon>Sphingobacteriaceae</taxon>
        <taxon>Pedobacter</taxon>
    </lineage>
</organism>
<accession>A0A4V5P012</accession>
<dbReference type="OrthoDB" id="9815944at2"/>
<dbReference type="InterPro" id="IPR027417">
    <property type="entry name" value="P-loop_NTPase"/>
</dbReference>
<proteinExistence type="predicted"/>
<gene>
    <name evidence="2" type="ORF">FA048_10990</name>
</gene>
<dbReference type="RefSeq" id="WP_136840769.1">
    <property type="nucleotide sequence ID" value="NZ_SWBR01000002.1"/>
</dbReference>
<dbReference type="AlphaFoldDB" id="A0A4V5P012"/>
<evidence type="ECO:0000313" key="3">
    <source>
        <dbReference type="Proteomes" id="UP000309488"/>
    </source>
</evidence>
<sequence>MQVEYLKIKRFKNLKDFEINLDKAETISVVIGQNASGKSNFIEAIVLIFKYLDFDFKKTVDAELALGFELHYKCGGYNIQIHYSAKEKKKWATFVNLKAISQDAFTKNKNEYLPRYILAYYSGLGNSNRLEEHFEDHKERFARAVVSTTSHDLPEYPRMQYAELIHSQFSLFSFFIDDDPKLTNFLKENLFIEEMQSTLLPIKEPEWAKSNSETKADRFWGSKGIVRDLLDYLYDNVAIAPIKDTINNNGALWKKEKKRFEVVYLYFSSFSKIKDFVKKMKWSSFDFFHVLNTANVSRLFFQEGIRIRVKKKYANRISFKQLSEGEQQLLTVLGLMRFTAGVETLFLLDEPDTHLNPYWRWKYIEFINEIVFNNGESGKQIAETSQVIMTSHDPLTIGSLKKEAVRVFKTELDTGIIKALMPLEDPKGMGVAGILTEIFKLRTTLDQKTQQQLDLRRTLESKLVNKIPLTEDESLKLEQLNESLDNLGFSRFNRDPLYQKFQAAFEKELTEKQIDFKPLTQEEEDKQKKHIEKVLKEILKKDGI</sequence>
<dbReference type="EMBL" id="SWBR01000002">
    <property type="protein sequence ID" value="TKC10692.1"/>
    <property type="molecule type" value="Genomic_DNA"/>
</dbReference>
<dbReference type="PANTHER" id="PTHR43581">
    <property type="entry name" value="ATP/GTP PHOSPHATASE"/>
    <property type="match status" value="1"/>
</dbReference>
<name>A0A4V5P012_9SPHI</name>
<dbReference type="SUPFAM" id="SSF52540">
    <property type="entry name" value="P-loop containing nucleoside triphosphate hydrolases"/>
    <property type="match status" value="1"/>
</dbReference>
<feature type="domain" description="Endonuclease GajA/Old nuclease/RecF-like AAA" evidence="1">
    <location>
        <begin position="1"/>
        <end position="394"/>
    </location>
</feature>
<dbReference type="PANTHER" id="PTHR43581:SF4">
    <property type="entry name" value="ATP_GTP PHOSPHATASE"/>
    <property type="match status" value="1"/>
</dbReference>
<dbReference type="Pfam" id="PF13175">
    <property type="entry name" value="AAA_15"/>
    <property type="match status" value="1"/>
</dbReference>
<reference evidence="2 3" key="1">
    <citation type="submission" date="2019-04" db="EMBL/GenBank/DDBJ databases">
        <title>Pedobacter sp. RP-3-22 sp. nov., isolated from Arctic soil.</title>
        <authorList>
            <person name="Dahal R.H."/>
            <person name="Kim D.-U."/>
        </authorList>
    </citation>
    <scope>NUCLEOTIDE SEQUENCE [LARGE SCALE GENOMIC DNA]</scope>
    <source>
        <strain evidence="2 3">RP-3-22</strain>
    </source>
</reference>
<dbReference type="Proteomes" id="UP000309488">
    <property type="component" value="Unassembled WGS sequence"/>
</dbReference>
<keyword evidence="3" id="KW-1185">Reference proteome</keyword>
<dbReference type="Gene3D" id="3.40.50.300">
    <property type="entry name" value="P-loop containing nucleotide triphosphate hydrolases"/>
    <property type="match status" value="2"/>
</dbReference>
<comment type="caution">
    <text evidence="2">The sequence shown here is derived from an EMBL/GenBank/DDBJ whole genome shotgun (WGS) entry which is preliminary data.</text>
</comment>
<dbReference type="InterPro" id="IPR041685">
    <property type="entry name" value="AAA_GajA/Old/RecF-like"/>
</dbReference>